<evidence type="ECO:0000256" key="2">
    <source>
        <dbReference type="ARBA" id="ARBA00022729"/>
    </source>
</evidence>
<sequence length="379" mass="42049">MTWYLTKDNKVKKFAIAAIALSVVSFCRAELVDNYNFKYSGDGQKSLLPVQVFDDGKKTIFQFRPGQRIPAIFVEQDGSWLHAPLMQDGAYYSVPKTGREFKLKIGHSEASVKYTGNDRGSLKVNGSNSVLENRSYSTAAKGDTFKWTHDVEVGEQSVVFLKKTSKVTTNSSRQFAALARKLLDAKSIDVYGYSSIDDDSAIDADLGRRRVDAIVNSLTSFGVDRSKIKVSVNVYGASEAQGGEIGARIEYAIHKQSRPAIQVLSNKGETAPLVAIEKPKQENHRLTTIGKQLYRIEKSDKSILDVLKRWGSASGWNVIGVNFPHITFNESVDQEIAYGTFLEAVEKMKEGLVRKGYTKVDGKAYSDNVIEIGVFDEKN</sequence>
<evidence type="ECO:0000259" key="3">
    <source>
        <dbReference type="Pfam" id="PF00691"/>
    </source>
</evidence>
<dbReference type="InterPro" id="IPR038161">
    <property type="entry name" value="VirB9/CagX/TrbG_C_sf"/>
</dbReference>
<evidence type="ECO:0000313" key="5">
    <source>
        <dbReference type="Proteomes" id="UP000261948"/>
    </source>
</evidence>
<comment type="caution">
    <text evidence="4">The sequence shown here is derived from an EMBL/GenBank/DDBJ whole genome shotgun (WGS) entry which is preliminary data.</text>
</comment>
<dbReference type="Proteomes" id="UP000261948">
    <property type="component" value="Unassembled WGS sequence"/>
</dbReference>
<dbReference type="CDD" id="cd06911">
    <property type="entry name" value="VirB9_CagX_TrbG"/>
    <property type="match status" value="1"/>
</dbReference>
<dbReference type="Gene3D" id="3.30.1330.60">
    <property type="entry name" value="OmpA-like domain"/>
    <property type="match status" value="1"/>
</dbReference>
<dbReference type="SUPFAM" id="SSF103088">
    <property type="entry name" value="OmpA-like"/>
    <property type="match status" value="1"/>
</dbReference>
<feature type="domain" description="OmpA-like" evidence="3">
    <location>
        <begin position="160"/>
        <end position="238"/>
    </location>
</feature>
<dbReference type="AlphaFoldDB" id="A0A373F8D5"/>
<keyword evidence="5" id="KW-1185">Reference proteome</keyword>
<evidence type="ECO:0000313" key="4">
    <source>
        <dbReference type="EMBL" id="RGE40434.1"/>
    </source>
</evidence>
<dbReference type="InterPro" id="IPR010258">
    <property type="entry name" value="Conjugal_tfr_TrbG/VirB9/CagX"/>
</dbReference>
<dbReference type="Pfam" id="PF03524">
    <property type="entry name" value="CagX"/>
    <property type="match status" value="1"/>
</dbReference>
<dbReference type="InterPro" id="IPR033645">
    <property type="entry name" value="VirB9/CagX/TrbG_C"/>
</dbReference>
<dbReference type="Gene3D" id="2.60.40.2500">
    <property type="match status" value="1"/>
</dbReference>
<dbReference type="InterPro" id="IPR006665">
    <property type="entry name" value="OmpA-like"/>
</dbReference>
<reference evidence="4 5" key="1">
    <citation type="submission" date="2018-08" db="EMBL/GenBank/DDBJ databases">
        <title>Comamonas testosteroni strain SWCO2.</title>
        <authorList>
            <person name="Jiang N."/>
            <person name="Zhang X.Z."/>
        </authorList>
    </citation>
    <scope>NUCLEOTIDE SEQUENCE [LARGE SCALE GENOMIC DNA]</scope>
    <source>
        <strain evidence="4 5">SWCO2</strain>
    </source>
</reference>
<dbReference type="EMBL" id="QURR01000037">
    <property type="protein sequence ID" value="RGE40434.1"/>
    <property type="molecule type" value="Genomic_DNA"/>
</dbReference>
<evidence type="ECO:0000256" key="1">
    <source>
        <dbReference type="ARBA" id="ARBA00006135"/>
    </source>
</evidence>
<proteinExistence type="inferred from homology"/>
<comment type="similarity">
    <text evidence="1">Belongs to the TrbG/VirB9 family.</text>
</comment>
<accession>A0A373F8D5</accession>
<gene>
    <name evidence="4" type="ORF">DZC30_20440</name>
</gene>
<keyword evidence="2" id="KW-0732">Signal</keyword>
<organism evidence="4 5">
    <name type="scientific">Comamonas testosteroni</name>
    <name type="common">Pseudomonas testosteroni</name>
    <dbReference type="NCBI Taxonomy" id="285"/>
    <lineage>
        <taxon>Bacteria</taxon>
        <taxon>Pseudomonadati</taxon>
        <taxon>Pseudomonadota</taxon>
        <taxon>Betaproteobacteria</taxon>
        <taxon>Burkholderiales</taxon>
        <taxon>Comamonadaceae</taxon>
        <taxon>Comamonas</taxon>
    </lineage>
</organism>
<dbReference type="Pfam" id="PF00691">
    <property type="entry name" value="OmpA"/>
    <property type="match status" value="1"/>
</dbReference>
<protein>
    <recommendedName>
        <fullName evidence="3">OmpA-like domain-containing protein</fullName>
    </recommendedName>
</protein>
<dbReference type="InterPro" id="IPR036737">
    <property type="entry name" value="OmpA-like_sf"/>
</dbReference>
<name>A0A373F8D5_COMTE</name>
<dbReference type="OrthoDB" id="5357875at2"/>